<evidence type="ECO:0000256" key="3">
    <source>
        <dbReference type="ARBA" id="ARBA00022490"/>
    </source>
</evidence>
<dbReference type="NCBIfam" id="TIGR00048">
    <property type="entry name" value="rRNA_mod_RlmN"/>
    <property type="match status" value="1"/>
</dbReference>
<comment type="similarity">
    <text evidence="12">Belongs to the radical SAM superfamily. RlmN family.</text>
</comment>
<dbReference type="InterPro" id="IPR058240">
    <property type="entry name" value="rSAM_sf"/>
</dbReference>
<dbReference type="GO" id="GO:0030488">
    <property type="term" value="P:tRNA methylation"/>
    <property type="evidence" value="ECO:0007669"/>
    <property type="project" value="UniProtKB-UniRule"/>
</dbReference>
<comment type="miscellaneous">
    <text evidence="12">Reaction proceeds by a ping-pong mechanism involving intermediate methylation of a conserved cysteine residue.</text>
</comment>
<gene>
    <name evidence="12" type="primary">rlmN</name>
    <name evidence="14" type="ORF">SAMN05216245_12015</name>
</gene>
<comment type="cofactor">
    <cofactor evidence="12">
        <name>[4Fe-4S] cluster</name>
        <dbReference type="ChEBI" id="CHEBI:49883"/>
    </cofactor>
    <text evidence="12">Binds 1 [4Fe-4S] cluster. The cluster is coordinated with 3 cysteines and an exchangeable S-adenosyl-L-methionine.</text>
</comment>
<feature type="active site" description="Proton acceptor" evidence="12">
    <location>
        <position position="94"/>
    </location>
</feature>
<dbReference type="OrthoDB" id="9793973at2"/>
<comment type="caution">
    <text evidence="12">Lacks conserved residue(s) required for the propagation of feature annotation.</text>
</comment>
<feature type="active site" description="S-methylcysteine intermediate" evidence="12">
    <location>
        <position position="338"/>
    </location>
</feature>
<dbReference type="GO" id="GO:0046872">
    <property type="term" value="F:metal ion binding"/>
    <property type="evidence" value="ECO:0007669"/>
    <property type="project" value="UniProtKB-KW"/>
</dbReference>
<keyword evidence="12" id="KW-1015">Disulfide bond</keyword>
<feature type="binding site" evidence="12">
    <location>
        <position position="121"/>
    </location>
    <ligand>
        <name>[4Fe-4S] cluster</name>
        <dbReference type="ChEBI" id="CHEBI:49883"/>
        <note>4Fe-4S-S-AdoMet</note>
    </ligand>
</feature>
<sequence>MKTEIFGMPLHRLQTALAELGLKKFRAKQIFDWLYQKCVFDFAQMSNLGKAERQLLQDCFSVLPAEIQIVRKMDSSDGLTRKALLELPDGNAIETVLMHHDYGYSVCVSSQVGCDMHCAFCASGLNGAVRNLTVAEILAQLYVFQAQLHLQNERVSRVVVMGSGEPMLNFDAVFGALQFLHQPDVGNIGYRNMTVSTCGIIPGIKKMQGLGLPVNLAISLHAVRNELRSELMPVNKGYPFPDVIAAAEEYAASSGRQVTYEYILLADKNDSDRDAELLAEYLRYKQAGVNLIPVNPVPEKGFFRPAEKRIERFLSILQRHRLHATVRREMGKDINAACGQLRAAFAKDNESKKQ</sequence>
<evidence type="ECO:0000256" key="11">
    <source>
        <dbReference type="ARBA" id="ARBA00023014"/>
    </source>
</evidence>
<evidence type="ECO:0000256" key="10">
    <source>
        <dbReference type="ARBA" id="ARBA00023004"/>
    </source>
</evidence>
<evidence type="ECO:0000259" key="13">
    <source>
        <dbReference type="PROSITE" id="PS51918"/>
    </source>
</evidence>
<keyword evidence="10 12" id="KW-0408">Iron</keyword>
<dbReference type="InterPro" id="IPR048641">
    <property type="entry name" value="RlmN_N"/>
</dbReference>
<dbReference type="SFLD" id="SFLDS00029">
    <property type="entry name" value="Radical_SAM"/>
    <property type="match status" value="1"/>
</dbReference>
<evidence type="ECO:0000256" key="4">
    <source>
        <dbReference type="ARBA" id="ARBA00022552"/>
    </source>
</evidence>
<dbReference type="GO" id="GO:0019843">
    <property type="term" value="F:rRNA binding"/>
    <property type="evidence" value="ECO:0007669"/>
    <property type="project" value="UniProtKB-UniRule"/>
</dbReference>
<feature type="domain" description="Radical SAM core" evidence="13">
    <location>
        <begin position="100"/>
        <end position="333"/>
    </location>
</feature>
<dbReference type="Pfam" id="PF04055">
    <property type="entry name" value="Radical_SAM"/>
    <property type="match status" value="1"/>
</dbReference>
<dbReference type="SUPFAM" id="SSF102114">
    <property type="entry name" value="Radical SAM enzymes"/>
    <property type="match status" value="1"/>
</dbReference>
<keyword evidence="11 12" id="KW-0411">Iron-sulfur</keyword>
<name>A0A1I2DGD3_9FIRM</name>
<dbReference type="PIRSF" id="PIRSF006004">
    <property type="entry name" value="CHP00048"/>
    <property type="match status" value="1"/>
</dbReference>
<evidence type="ECO:0000256" key="7">
    <source>
        <dbReference type="ARBA" id="ARBA00022691"/>
    </source>
</evidence>
<dbReference type="PANTHER" id="PTHR30544">
    <property type="entry name" value="23S RRNA METHYLTRANSFERASE"/>
    <property type="match status" value="1"/>
</dbReference>
<keyword evidence="9 12" id="KW-0479">Metal-binding</keyword>
<dbReference type="EC" id="2.1.1.192" evidence="12"/>
<dbReference type="InterPro" id="IPR007197">
    <property type="entry name" value="rSAM"/>
</dbReference>
<proteinExistence type="inferred from homology"/>
<comment type="catalytic activity">
    <reaction evidence="12">
        <text>adenosine(37) in tRNA + 2 reduced [2Fe-2S]-[ferredoxin] + 2 S-adenosyl-L-methionine = 2-methyladenosine(37) in tRNA + 5'-deoxyadenosine + L-methionine + 2 oxidized [2Fe-2S]-[ferredoxin] + S-adenosyl-L-homocysteine</text>
        <dbReference type="Rhea" id="RHEA:43332"/>
        <dbReference type="Rhea" id="RHEA-COMP:10000"/>
        <dbReference type="Rhea" id="RHEA-COMP:10001"/>
        <dbReference type="Rhea" id="RHEA-COMP:10162"/>
        <dbReference type="Rhea" id="RHEA-COMP:10485"/>
        <dbReference type="ChEBI" id="CHEBI:17319"/>
        <dbReference type="ChEBI" id="CHEBI:33737"/>
        <dbReference type="ChEBI" id="CHEBI:33738"/>
        <dbReference type="ChEBI" id="CHEBI:57844"/>
        <dbReference type="ChEBI" id="CHEBI:57856"/>
        <dbReference type="ChEBI" id="CHEBI:59789"/>
        <dbReference type="ChEBI" id="CHEBI:74411"/>
        <dbReference type="ChEBI" id="CHEBI:74497"/>
        <dbReference type="EC" id="2.1.1.192"/>
    </reaction>
</comment>
<evidence type="ECO:0000256" key="6">
    <source>
        <dbReference type="ARBA" id="ARBA00022679"/>
    </source>
</evidence>
<keyword evidence="15" id="KW-1185">Reference proteome</keyword>
<comment type="subcellular location">
    <subcellularLocation>
        <location evidence="1 12">Cytoplasm</location>
    </subcellularLocation>
</comment>
<feature type="binding site" evidence="12">
    <location>
        <begin position="219"/>
        <end position="221"/>
    </location>
    <ligand>
        <name>S-adenosyl-L-methionine</name>
        <dbReference type="ChEBI" id="CHEBI:59789"/>
    </ligand>
</feature>
<dbReference type="GO" id="GO:0051539">
    <property type="term" value="F:4 iron, 4 sulfur cluster binding"/>
    <property type="evidence" value="ECO:0007669"/>
    <property type="project" value="UniProtKB-UniRule"/>
</dbReference>
<evidence type="ECO:0000256" key="8">
    <source>
        <dbReference type="ARBA" id="ARBA00022694"/>
    </source>
</evidence>
<protein>
    <recommendedName>
        <fullName evidence="12">Probable dual-specificity RNA methyltransferase RlmN</fullName>
        <ecNumber evidence="12">2.1.1.192</ecNumber>
    </recommendedName>
    <alternativeName>
        <fullName evidence="12">23S rRNA (adenine(2503)-C(2))-methyltransferase</fullName>
    </alternativeName>
    <alternativeName>
        <fullName evidence="12">23S rRNA m2A2503 methyltransferase</fullName>
    </alternativeName>
    <alternativeName>
        <fullName evidence="12">Ribosomal RNA large subunit methyltransferase N</fullName>
    </alternativeName>
    <alternativeName>
        <fullName evidence="12">tRNA (adenine(37)-C(2))-methyltransferase</fullName>
    </alternativeName>
    <alternativeName>
        <fullName evidence="12">tRNA m2A37 methyltransferase</fullName>
    </alternativeName>
</protein>
<dbReference type="GO" id="GO:0002935">
    <property type="term" value="F:tRNA (adenine(37)-C2)-methyltransferase activity"/>
    <property type="evidence" value="ECO:0007669"/>
    <property type="project" value="UniProtKB-UniRule"/>
</dbReference>
<evidence type="ECO:0000256" key="12">
    <source>
        <dbReference type="HAMAP-Rule" id="MF_01849"/>
    </source>
</evidence>
<comment type="catalytic activity">
    <reaction evidence="12">
        <text>adenosine(2503) in 23S rRNA + 2 reduced [2Fe-2S]-[ferredoxin] + 2 S-adenosyl-L-methionine = 2-methyladenosine(2503) in 23S rRNA + 5'-deoxyadenosine + L-methionine + 2 oxidized [2Fe-2S]-[ferredoxin] + S-adenosyl-L-homocysteine</text>
        <dbReference type="Rhea" id="RHEA:42916"/>
        <dbReference type="Rhea" id="RHEA-COMP:10000"/>
        <dbReference type="Rhea" id="RHEA-COMP:10001"/>
        <dbReference type="Rhea" id="RHEA-COMP:10152"/>
        <dbReference type="Rhea" id="RHEA-COMP:10282"/>
        <dbReference type="ChEBI" id="CHEBI:17319"/>
        <dbReference type="ChEBI" id="CHEBI:33737"/>
        <dbReference type="ChEBI" id="CHEBI:33738"/>
        <dbReference type="ChEBI" id="CHEBI:57844"/>
        <dbReference type="ChEBI" id="CHEBI:57856"/>
        <dbReference type="ChEBI" id="CHEBI:59789"/>
        <dbReference type="ChEBI" id="CHEBI:74411"/>
        <dbReference type="ChEBI" id="CHEBI:74497"/>
        <dbReference type="EC" id="2.1.1.192"/>
    </reaction>
</comment>
<dbReference type="Pfam" id="PF21016">
    <property type="entry name" value="RlmN_N"/>
    <property type="match status" value="1"/>
</dbReference>
<feature type="binding site" evidence="12">
    <location>
        <position position="196"/>
    </location>
    <ligand>
        <name>S-adenosyl-L-methionine</name>
        <dbReference type="ChEBI" id="CHEBI:59789"/>
    </ligand>
</feature>
<dbReference type="GO" id="GO:0005737">
    <property type="term" value="C:cytoplasm"/>
    <property type="evidence" value="ECO:0007669"/>
    <property type="project" value="UniProtKB-SubCell"/>
</dbReference>
<keyword evidence="7 12" id="KW-0949">S-adenosyl-L-methionine</keyword>
<dbReference type="Gene3D" id="3.20.20.70">
    <property type="entry name" value="Aldolase class I"/>
    <property type="match status" value="1"/>
</dbReference>
<dbReference type="HAMAP" id="MF_01849">
    <property type="entry name" value="RNA_methyltr_RlmN"/>
    <property type="match status" value="1"/>
</dbReference>
<keyword evidence="8 12" id="KW-0819">tRNA processing</keyword>
<dbReference type="InterPro" id="IPR040072">
    <property type="entry name" value="Methyltransferase_A"/>
</dbReference>
<feature type="binding site" evidence="12">
    <location>
        <position position="114"/>
    </location>
    <ligand>
        <name>[4Fe-4S] cluster</name>
        <dbReference type="ChEBI" id="CHEBI:49883"/>
        <note>4Fe-4S-S-AdoMet</note>
    </ligand>
</feature>
<dbReference type="GO" id="GO:0070475">
    <property type="term" value="P:rRNA base methylation"/>
    <property type="evidence" value="ECO:0007669"/>
    <property type="project" value="UniProtKB-UniRule"/>
</dbReference>
<dbReference type="PROSITE" id="PS51918">
    <property type="entry name" value="RADICAL_SAM"/>
    <property type="match status" value="1"/>
</dbReference>
<reference evidence="14 15" key="1">
    <citation type="submission" date="2016-10" db="EMBL/GenBank/DDBJ databases">
        <authorList>
            <person name="de Groot N.N."/>
        </authorList>
    </citation>
    <scope>NUCLEOTIDE SEQUENCE [LARGE SCALE GENOMIC DNA]</scope>
    <source>
        <strain evidence="14 15">DSM 9236</strain>
    </source>
</reference>
<dbReference type="FunFam" id="3.20.20.70:FF:000014">
    <property type="entry name" value="Probable dual-specificity RNA methyltransferase RlmN"/>
    <property type="match status" value="1"/>
</dbReference>
<dbReference type="RefSeq" id="WP_093914139.1">
    <property type="nucleotide sequence ID" value="NZ_FONL01000020.1"/>
</dbReference>
<dbReference type="Proteomes" id="UP000198896">
    <property type="component" value="Unassembled WGS sequence"/>
</dbReference>
<dbReference type="SFLD" id="SFLDF00275">
    <property type="entry name" value="adenosine_C2_methyltransferase"/>
    <property type="match status" value="1"/>
</dbReference>
<keyword evidence="2 12" id="KW-0004">4Fe-4S</keyword>
<evidence type="ECO:0000256" key="9">
    <source>
        <dbReference type="ARBA" id="ARBA00022723"/>
    </source>
</evidence>
<dbReference type="SFLD" id="SFLDG01062">
    <property type="entry name" value="methyltransferase_(Class_A)"/>
    <property type="match status" value="1"/>
</dbReference>
<evidence type="ECO:0000256" key="5">
    <source>
        <dbReference type="ARBA" id="ARBA00022603"/>
    </source>
</evidence>
<dbReference type="STRING" id="1123323.SAMN05216245_12015"/>
<comment type="function">
    <text evidence="12">Specifically methylates position 2 of adenine 2503 in 23S rRNA and position 2 of adenine 37 in tRNAs.</text>
</comment>
<dbReference type="PANTHER" id="PTHR30544:SF5">
    <property type="entry name" value="RADICAL SAM CORE DOMAIN-CONTAINING PROTEIN"/>
    <property type="match status" value="1"/>
</dbReference>
<dbReference type="GO" id="GO:0000049">
    <property type="term" value="F:tRNA binding"/>
    <property type="evidence" value="ECO:0007669"/>
    <property type="project" value="UniProtKB-UniRule"/>
</dbReference>
<dbReference type="AlphaFoldDB" id="A0A1I2DGD3"/>
<dbReference type="InterPro" id="IPR013785">
    <property type="entry name" value="Aldolase_TIM"/>
</dbReference>
<dbReference type="InterPro" id="IPR027492">
    <property type="entry name" value="RNA_MTrfase_RlmN"/>
</dbReference>
<evidence type="ECO:0000256" key="1">
    <source>
        <dbReference type="ARBA" id="ARBA00004496"/>
    </source>
</evidence>
<organism evidence="14 15">
    <name type="scientific">Succiniclasticum ruminis DSM 9236</name>
    <dbReference type="NCBI Taxonomy" id="1123323"/>
    <lineage>
        <taxon>Bacteria</taxon>
        <taxon>Bacillati</taxon>
        <taxon>Bacillota</taxon>
        <taxon>Negativicutes</taxon>
        <taxon>Acidaminococcales</taxon>
        <taxon>Acidaminococcaceae</taxon>
        <taxon>Succiniclasticum</taxon>
    </lineage>
</organism>
<dbReference type="GO" id="GO:0070040">
    <property type="term" value="F:rRNA (adenine(2503)-C2-)-methyltransferase activity"/>
    <property type="evidence" value="ECO:0007669"/>
    <property type="project" value="UniProtKB-UniRule"/>
</dbReference>
<evidence type="ECO:0000313" key="15">
    <source>
        <dbReference type="Proteomes" id="UP000198896"/>
    </source>
</evidence>
<accession>A0A1I2DGD3</accession>
<feature type="binding site" evidence="12">
    <location>
        <position position="295"/>
    </location>
    <ligand>
        <name>S-adenosyl-L-methionine</name>
        <dbReference type="ChEBI" id="CHEBI:59789"/>
    </ligand>
</feature>
<keyword evidence="6 12" id="KW-0808">Transferase</keyword>
<feature type="binding site" evidence="12">
    <location>
        <begin position="164"/>
        <end position="165"/>
    </location>
    <ligand>
        <name>S-adenosyl-L-methionine</name>
        <dbReference type="ChEBI" id="CHEBI:59789"/>
    </ligand>
</feature>
<dbReference type="InterPro" id="IPR004383">
    <property type="entry name" value="rRNA_lsu_MTrfase_RlmN/Cfr"/>
</dbReference>
<feature type="binding site" evidence="12">
    <location>
        <position position="118"/>
    </location>
    <ligand>
        <name>[4Fe-4S] cluster</name>
        <dbReference type="ChEBI" id="CHEBI:49883"/>
        <note>4Fe-4S-S-AdoMet</note>
    </ligand>
</feature>
<keyword evidence="4 12" id="KW-0698">rRNA processing</keyword>
<dbReference type="EMBL" id="FONL01000020">
    <property type="protein sequence ID" value="SFE79574.1"/>
    <property type="molecule type" value="Genomic_DNA"/>
</dbReference>
<keyword evidence="3 12" id="KW-0963">Cytoplasm</keyword>
<keyword evidence="5 12" id="KW-0489">Methyltransferase</keyword>
<dbReference type="Gene3D" id="1.10.150.530">
    <property type="match status" value="1"/>
</dbReference>
<evidence type="ECO:0000256" key="2">
    <source>
        <dbReference type="ARBA" id="ARBA00022485"/>
    </source>
</evidence>
<evidence type="ECO:0000313" key="14">
    <source>
        <dbReference type="EMBL" id="SFE79574.1"/>
    </source>
</evidence>